<dbReference type="EMBL" id="MLYV02000989">
    <property type="protein sequence ID" value="PSR74420.1"/>
    <property type="molecule type" value="Genomic_DNA"/>
</dbReference>
<dbReference type="Proteomes" id="UP000186601">
    <property type="component" value="Unassembled WGS sequence"/>
</dbReference>
<protein>
    <recommendedName>
        <fullName evidence="3">Fungal N-terminal domain-containing protein</fullName>
    </recommendedName>
</protein>
<name>A0A2R6NPJ9_9APHY</name>
<evidence type="ECO:0000313" key="1">
    <source>
        <dbReference type="EMBL" id="PSR74420.1"/>
    </source>
</evidence>
<dbReference type="OrthoDB" id="3271094at2759"/>
<gene>
    <name evidence="1" type="ORF">PHLCEN_2v9832</name>
</gene>
<comment type="caution">
    <text evidence="1">The sequence shown here is derived from an EMBL/GenBank/DDBJ whole genome shotgun (WGS) entry which is preliminary data.</text>
</comment>
<dbReference type="AlphaFoldDB" id="A0A2R6NPJ9"/>
<reference evidence="1 2" key="1">
    <citation type="submission" date="2018-02" db="EMBL/GenBank/DDBJ databases">
        <title>Genome sequence of the basidiomycete white-rot fungus Phlebia centrifuga.</title>
        <authorList>
            <person name="Granchi Z."/>
            <person name="Peng M."/>
            <person name="de Vries R.P."/>
            <person name="Hilden K."/>
            <person name="Makela M.R."/>
            <person name="Grigoriev I."/>
            <person name="Riley R."/>
        </authorList>
    </citation>
    <scope>NUCLEOTIDE SEQUENCE [LARGE SCALE GENOMIC DNA]</scope>
    <source>
        <strain evidence="1 2">FBCC195</strain>
    </source>
</reference>
<evidence type="ECO:0008006" key="3">
    <source>
        <dbReference type="Google" id="ProtNLM"/>
    </source>
</evidence>
<evidence type="ECO:0000313" key="2">
    <source>
        <dbReference type="Proteomes" id="UP000186601"/>
    </source>
</evidence>
<proteinExistence type="predicted"/>
<organism evidence="1 2">
    <name type="scientific">Hermanssonia centrifuga</name>
    <dbReference type="NCBI Taxonomy" id="98765"/>
    <lineage>
        <taxon>Eukaryota</taxon>
        <taxon>Fungi</taxon>
        <taxon>Dikarya</taxon>
        <taxon>Basidiomycota</taxon>
        <taxon>Agaricomycotina</taxon>
        <taxon>Agaricomycetes</taxon>
        <taxon>Polyporales</taxon>
        <taxon>Meruliaceae</taxon>
        <taxon>Hermanssonia</taxon>
    </lineage>
</organism>
<keyword evidence="2" id="KW-1185">Reference proteome</keyword>
<accession>A0A2R6NPJ9</accession>
<sequence length="158" mass="17881">MAAVFSFGSFGDIITIIQLSYSLAHALRDTGDSSSECQDLVEYLNAFGQNLDNLRPYLSGGSRALDPAAVQQIHDALGICDRLINEFMTKNVRIRDPSGNKIVDMTRRVRWAVRWVLRAKDDAVELRQRLMAVGDIITRTLCMSIWCEWLRTIEIITC</sequence>